<organism evidence="11 12">
    <name type="scientific">Nocardioides oceani</name>
    <dbReference type="NCBI Taxonomy" id="3058369"/>
    <lineage>
        <taxon>Bacteria</taxon>
        <taxon>Bacillati</taxon>
        <taxon>Actinomycetota</taxon>
        <taxon>Actinomycetes</taxon>
        <taxon>Propionibacteriales</taxon>
        <taxon>Nocardioidaceae</taxon>
        <taxon>Nocardioides</taxon>
    </lineage>
</organism>
<evidence type="ECO:0000256" key="3">
    <source>
        <dbReference type="ARBA" id="ARBA00022475"/>
    </source>
</evidence>
<evidence type="ECO:0000256" key="9">
    <source>
        <dbReference type="SAM" id="MobiDB-lite"/>
    </source>
</evidence>
<reference evidence="11" key="1">
    <citation type="submission" date="2023-06" db="EMBL/GenBank/DDBJ databases">
        <title>Draft genome sequence of Nocardioides sp. SOB77.</title>
        <authorList>
            <person name="Zhang G."/>
        </authorList>
    </citation>
    <scope>NUCLEOTIDE SEQUENCE</scope>
    <source>
        <strain evidence="11">SOB77</strain>
    </source>
</reference>
<dbReference type="InterPro" id="IPR033756">
    <property type="entry name" value="YlxH/NBP35"/>
</dbReference>
<evidence type="ECO:0000313" key="11">
    <source>
        <dbReference type="EMBL" id="MDN4173609.1"/>
    </source>
</evidence>
<evidence type="ECO:0000256" key="8">
    <source>
        <dbReference type="ARBA" id="ARBA00023136"/>
    </source>
</evidence>
<dbReference type="GO" id="GO:0004715">
    <property type="term" value="F:non-membrane spanning protein tyrosine kinase activity"/>
    <property type="evidence" value="ECO:0007669"/>
    <property type="project" value="UniProtKB-EC"/>
</dbReference>
<dbReference type="CDD" id="cd05387">
    <property type="entry name" value="BY-kinase"/>
    <property type="match status" value="1"/>
</dbReference>
<keyword evidence="4" id="KW-0812">Transmembrane</keyword>
<evidence type="ECO:0000313" key="12">
    <source>
        <dbReference type="Proteomes" id="UP001168620"/>
    </source>
</evidence>
<evidence type="ECO:0000256" key="6">
    <source>
        <dbReference type="ARBA" id="ARBA00022840"/>
    </source>
</evidence>
<dbReference type="SUPFAM" id="SSF52540">
    <property type="entry name" value="P-loop containing nucleoside triphosphate hydrolases"/>
    <property type="match status" value="1"/>
</dbReference>
<feature type="region of interest" description="Disordered" evidence="9">
    <location>
        <begin position="142"/>
        <end position="166"/>
    </location>
</feature>
<keyword evidence="3" id="KW-1003">Cell membrane</keyword>
<evidence type="ECO:0000256" key="4">
    <source>
        <dbReference type="ARBA" id="ARBA00022692"/>
    </source>
</evidence>
<dbReference type="NCBIfam" id="TIGR01007">
    <property type="entry name" value="eps_fam"/>
    <property type="match status" value="1"/>
</dbReference>
<name>A0ABT8FG75_9ACTN</name>
<keyword evidence="8" id="KW-0472">Membrane</keyword>
<dbReference type="RefSeq" id="WP_300952727.1">
    <property type="nucleotide sequence ID" value="NZ_JAUHJQ010000004.1"/>
</dbReference>
<keyword evidence="7" id="KW-1133">Transmembrane helix</keyword>
<keyword evidence="5" id="KW-0547">Nucleotide-binding</keyword>
<comment type="caution">
    <text evidence="11">The sequence shown here is derived from an EMBL/GenBank/DDBJ whole genome shotgun (WGS) entry which is preliminary data.</text>
</comment>
<evidence type="ECO:0000256" key="5">
    <source>
        <dbReference type="ARBA" id="ARBA00022741"/>
    </source>
</evidence>
<dbReference type="InterPro" id="IPR050445">
    <property type="entry name" value="Bact_polysacc_biosynth/exp"/>
</dbReference>
<comment type="similarity">
    <text evidence="2">Belongs to the CpsC/CapA family.</text>
</comment>
<accession>A0ABT8FG75</accession>
<dbReference type="Proteomes" id="UP001168620">
    <property type="component" value="Unassembled WGS sequence"/>
</dbReference>
<sequence length="454" mass="47337">MVDFLSVLARRWRIVVVAALLGVAVATAITSQLTPSYRATSQLFVALASGDSAAEQAQGQLFAANRVKSYPDLAESPLVLDPVIAELGLDTTAEDLAGQVSAEAPANTVLLEVSVDDPSPQLAADLANAVSLQLGKAIEDLDKTSPSAESPVRVSQVRPATTPEDPRTPIPLLNLAIGLLAGLGLGLAAASLRDTLDNSLKDDGDVQEAVGLPVLGTVPVNASIDRAPVIDQGTPDPVWAESYRKLRTNLSYLDPDHPPRTLLVTSALPGDGKTVTAANLAASLAQGGQTVCLVEADLRRPSVARMLGLVPDVGVTTVVAGKATRAEVTQRASGMDVITSGPVPPNPSELLGSQAFRSFVEELLGEYDVVVVDTPPLIAVTDAAVAAVAADAVIVVARARKTSRPDLRKAIEGLRNVDAHVVGVVLNQVALSSGSYYQYQYESRPGGGRRNRKK</sequence>
<feature type="domain" description="Polysaccharide chain length determinant N-terminal" evidence="10">
    <location>
        <begin position="3"/>
        <end position="87"/>
    </location>
</feature>
<dbReference type="Gene3D" id="3.40.50.300">
    <property type="entry name" value="P-loop containing nucleotide triphosphate hydrolases"/>
    <property type="match status" value="1"/>
</dbReference>
<keyword evidence="12" id="KW-1185">Reference proteome</keyword>
<keyword evidence="11" id="KW-0808">Transferase</keyword>
<dbReference type="EMBL" id="JAUHJQ010000004">
    <property type="protein sequence ID" value="MDN4173609.1"/>
    <property type="molecule type" value="Genomic_DNA"/>
</dbReference>
<evidence type="ECO:0000259" key="10">
    <source>
        <dbReference type="Pfam" id="PF02706"/>
    </source>
</evidence>
<evidence type="ECO:0000256" key="2">
    <source>
        <dbReference type="ARBA" id="ARBA00006683"/>
    </source>
</evidence>
<proteinExistence type="inferred from homology"/>
<dbReference type="InterPro" id="IPR003856">
    <property type="entry name" value="LPS_length_determ_N"/>
</dbReference>
<dbReference type="Pfam" id="PF02706">
    <property type="entry name" value="Wzz"/>
    <property type="match status" value="1"/>
</dbReference>
<evidence type="ECO:0000256" key="1">
    <source>
        <dbReference type="ARBA" id="ARBA00004651"/>
    </source>
</evidence>
<keyword evidence="6" id="KW-0067">ATP-binding</keyword>
<dbReference type="InterPro" id="IPR027417">
    <property type="entry name" value="P-loop_NTPase"/>
</dbReference>
<dbReference type="EC" id="2.7.10.2" evidence="11"/>
<comment type="subcellular location">
    <subcellularLocation>
        <location evidence="1">Cell membrane</location>
        <topology evidence="1">Multi-pass membrane protein</topology>
    </subcellularLocation>
</comment>
<dbReference type="PANTHER" id="PTHR32309">
    <property type="entry name" value="TYROSINE-PROTEIN KINASE"/>
    <property type="match status" value="1"/>
</dbReference>
<protein>
    <submittedName>
        <fullName evidence="11">Polysaccharide biosynthesis tyrosine autokinase</fullName>
        <ecNumber evidence="11">2.7.10.2</ecNumber>
    </submittedName>
</protein>
<gene>
    <name evidence="11" type="ORF">QWY28_11680</name>
</gene>
<dbReference type="PANTHER" id="PTHR32309:SF13">
    <property type="entry name" value="FERRIC ENTEROBACTIN TRANSPORT PROTEIN FEPE"/>
    <property type="match status" value="1"/>
</dbReference>
<dbReference type="InterPro" id="IPR005702">
    <property type="entry name" value="Wzc-like_C"/>
</dbReference>
<dbReference type="Pfam" id="PF10609">
    <property type="entry name" value="ParA"/>
    <property type="match status" value="1"/>
</dbReference>
<evidence type="ECO:0000256" key="7">
    <source>
        <dbReference type="ARBA" id="ARBA00022989"/>
    </source>
</evidence>